<evidence type="ECO:0000313" key="2">
    <source>
        <dbReference type="Proteomes" id="UP001338125"/>
    </source>
</evidence>
<gene>
    <name evidence="1" type="ORF">PT974_02360</name>
</gene>
<evidence type="ECO:0000313" key="1">
    <source>
        <dbReference type="EMBL" id="KAK5997011.1"/>
    </source>
</evidence>
<name>A0ABR0SZ65_9HYPO</name>
<dbReference type="Proteomes" id="UP001338125">
    <property type="component" value="Unassembled WGS sequence"/>
</dbReference>
<comment type="caution">
    <text evidence="1">The sequence shown here is derived from an EMBL/GenBank/DDBJ whole genome shotgun (WGS) entry which is preliminary data.</text>
</comment>
<dbReference type="EMBL" id="JAVFKD010000002">
    <property type="protein sequence ID" value="KAK5997011.1"/>
    <property type="molecule type" value="Genomic_DNA"/>
</dbReference>
<protein>
    <submittedName>
        <fullName evidence="1">Uncharacterized protein</fullName>
    </submittedName>
</protein>
<reference evidence="1 2" key="1">
    <citation type="submission" date="2024-01" db="EMBL/GenBank/DDBJ databases">
        <title>Complete genome of Cladobotryum mycophilum ATHUM6906.</title>
        <authorList>
            <person name="Christinaki A.C."/>
            <person name="Myridakis A.I."/>
            <person name="Kouvelis V.N."/>
        </authorList>
    </citation>
    <scope>NUCLEOTIDE SEQUENCE [LARGE SCALE GENOMIC DNA]</scope>
    <source>
        <strain evidence="1 2">ATHUM6906</strain>
    </source>
</reference>
<accession>A0ABR0SZ65</accession>
<keyword evidence="2" id="KW-1185">Reference proteome</keyword>
<organism evidence="1 2">
    <name type="scientific">Cladobotryum mycophilum</name>
    <dbReference type="NCBI Taxonomy" id="491253"/>
    <lineage>
        <taxon>Eukaryota</taxon>
        <taxon>Fungi</taxon>
        <taxon>Dikarya</taxon>
        <taxon>Ascomycota</taxon>
        <taxon>Pezizomycotina</taxon>
        <taxon>Sordariomycetes</taxon>
        <taxon>Hypocreomycetidae</taxon>
        <taxon>Hypocreales</taxon>
        <taxon>Hypocreaceae</taxon>
        <taxon>Cladobotryum</taxon>
    </lineage>
</organism>
<proteinExistence type="predicted"/>
<sequence length="366" mass="40380">MFQKIFGIGIGDIISSYRDKQETRTPLIDTTSPSIITSVAEQSPLYNHHFYHYLDISKQSNHNDQHSSRRLDRPISLQQEKITRRILAPPEYSSGEYVELRALSTTSSTSSVAPPNYELAVAGSSSSSSSSSFQATTSFQIDTLGHPLIALPFPQRPIPIPVYVVDHTGCVGNLAYQSVRPERSSGNSALFRAGDEHPVCSTTYRFGPGRPPKIQLSGVVAYDEEFEVNNRGITTRAQVIRTHLGTFQWRYASKQERREAVADSLLILDRITSVTLEGGKQEEQRKPVAQLVRNAEFRTEGSKSSTAGNGGRLVMDLREWLGTKGEAEQMEVLAVASCLAMLKKEIDRRRMHQAIVIMGAASGGGP</sequence>